<dbReference type="AlphaFoldDB" id="G0MQR7"/>
<reference evidence="3" key="1">
    <citation type="submission" date="2011-07" db="EMBL/GenBank/DDBJ databases">
        <authorList>
            <consortium name="Caenorhabditis brenneri Sequencing and Analysis Consortium"/>
            <person name="Wilson R.K."/>
        </authorList>
    </citation>
    <scope>NUCLEOTIDE SEQUENCE [LARGE SCALE GENOMIC DNA]</scope>
    <source>
        <strain evidence="3">PB2801</strain>
    </source>
</reference>
<keyword evidence="3" id="KW-1185">Reference proteome</keyword>
<dbReference type="EMBL" id="GL379807">
    <property type="protein sequence ID" value="EGT41513.1"/>
    <property type="molecule type" value="Genomic_DNA"/>
</dbReference>
<accession>G0MQR7</accession>
<dbReference type="InParanoid" id="G0MQR7"/>
<sequence>MRAFSLLLLLAFLNALSANMEYEMKLVGNHEITDRQLTAIRNAARDPRLIEDLNKLIYVWPSWRWNVSNPEVVRRTIATLGHSVLDQRVTVITTYVFGQFWFKVGDYAGQLHEFTFKENYASPTNYTLWEYKAIKGENEPGKVLCDLQRVIKYIFGYEPLPRLN</sequence>
<name>G0MQR7_CAEBE</name>
<evidence type="ECO:0000313" key="2">
    <source>
        <dbReference type="EMBL" id="EGT41513.1"/>
    </source>
</evidence>
<feature type="signal peptide" evidence="1">
    <location>
        <begin position="1"/>
        <end position="18"/>
    </location>
</feature>
<proteinExistence type="predicted"/>
<dbReference type="Proteomes" id="UP000008068">
    <property type="component" value="Unassembled WGS sequence"/>
</dbReference>
<organism evidence="3">
    <name type="scientific">Caenorhabditis brenneri</name>
    <name type="common">Nematode worm</name>
    <dbReference type="NCBI Taxonomy" id="135651"/>
    <lineage>
        <taxon>Eukaryota</taxon>
        <taxon>Metazoa</taxon>
        <taxon>Ecdysozoa</taxon>
        <taxon>Nematoda</taxon>
        <taxon>Chromadorea</taxon>
        <taxon>Rhabditida</taxon>
        <taxon>Rhabditina</taxon>
        <taxon>Rhabditomorpha</taxon>
        <taxon>Rhabditoidea</taxon>
        <taxon>Rhabditidae</taxon>
        <taxon>Peloderinae</taxon>
        <taxon>Caenorhabditis</taxon>
    </lineage>
</organism>
<evidence type="ECO:0000313" key="3">
    <source>
        <dbReference type="Proteomes" id="UP000008068"/>
    </source>
</evidence>
<feature type="chain" id="PRO_5003404353" evidence="1">
    <location>
        <begin position="19"/>
        <end position="164"/>
    </location>
</feature>
<dbReference type="HOGENOM" id="CLU_1620490_0_0_1"/>
<protein>
    <submittedName>
        <fullName evidence="2">Uncharacterized protein</fullName>
    </submittedName>
</protein>
<keyword evidence="1" id="KW-0732">Signal</keyword>
<evidence type="ECO:0000256" key="1">
    <source>
        <dbReference type="SAM" id="SignalP"/>
    </source>
</evidence>
<gene>
    <name evidence="2" type="ORF">CAEBREN_22496</name>
</gene>